<dbReference type="EMBL" id="DF845436">
    <property type="protein sequence ID" value="GAT49340.1"/>
    <property type="molecule type" value="Genomic_DNA"/>
</dbReference>
<feature type="coiled-coil region" evidence="1">
    <location>
        <begin position="33"/>
        <end position="60"/>
    </location>
</feature>
<evidence type="ECO:0000313" key="4">
    <source>
        <dbReference type="Proteomes" id="UP000815677"/>
    </source>
</evidence>
<keyword evidence="1" id="KW-0175">Coiled coil</keyword>
<keyword evidence="4" id="KW-1185">Reference proteome</keyword>
<protein>
    <submittedName>
        <fullName evidence="3">Uncharacterized protein</fullName>
    </submittedName>
</protein>
<sequence>MLLYNTLNEPTRANLHTNYVPTDDEWLEINDLLAEPRERLRQLEKNIEELQAERTKLWAHISAQGLELAHGERNLISPQPSIDDDDEQNWR</sequence>
<reference evidence="3" key="1">
    <citation type="submission" date="2014-09" db="EMBL/GenBank/DDBJ databases">
        <title>Genome sequence of the luminous mushroom Mycena chlorophos for searching fungal bioluminescence genes.</title>
        <authorList>
            <person name="Tanaka Y."/>
            <person name="Kasuga D."/>
            <person name="Oba Y."/>
            <person name="Hase S."/>
            <person name="Sato K."/>
            <person name="Oba Y."/>
            <person name="Sakakibara Y."/>
        </authorList>
    </citation>
    <scope>NUCLEOTIDE SEQUENCE</scope>
</reference>
<accession>A0ABQ0LDY5</accession>
<evidence type="ECO:0000256" key="1">
    <source>
        <dbReference type="SAM" id="Coils"/>
    </source>
</evidence>
<evidence type="ECO:0000256" key="2">
    <source>
        <dbReference type="SAM" id="MobiDB-lite"/>
    </source>
</evidence>
<organism evidence="3 4">
    <name type="scientific">Mycena chlorophos</name>
    <name type="common">Agaric fungus</name>
    <name type="synonym">Agaricus chlorophos</name>
    <dbReference type="NCBI Taxonomy" id="658473"/>
    <lineage>
        <taxon>Eukaryota</taxon>
        <taxon>Fungi</taxon>
        <taxon>Dikarya</taxon>
        <taxon>Basidiomycota</taxon>
        <taxon>Agaricomycotina</taxon>
        <taxon>Agaricomycetes</taxon>
        <taxon>Agaricomycetidae</taxon>
        <taxon>Agaricales</taxon>
        <taxon>Marasmiineae</taxon>
        <taxon>Mycenaceae</taxon>
        <taxon>Mycena</taxon>
    </lineage>
</organism>
<dbReference type="Proteomes" id="UP000815677">
    <property type="component" value="Unassembled WGS sequence"/>
</dbReference>
<evidence type="ECO:0000313" key="3">
    <source>
        <dbReference type="EMBL" id="GAT49340.1"/>
    </source>
</evidence>
<feature type="region of interest" description="Disordered" evidence="2">
    <location>
        <begin position="70"/>
        <end position="91"/>
    </location>
</feature>
<proteinExistence type="predicted"/>
<feature type="compositionally biased region" description="Acidic residues" evidence="2">
    <location>
        <begin position="82"/>
        <end position="91"/>
    </location>
</feature>
<name>A0ABQ0LDY5_MYCCL</name>
<gene>
    <name evidence="3" type="ORF">MCHLO_06662</name>
</gene>